<dbReference type="PROSITE" id="PS51186">
    <property type="entry name" value="GNAT"/>
    <property type="match status" value="1"/>
</dbReference>
<keyword evidence="1" id="KW-0808">Transferase</keyword>
<sequence>MAEAGSLTLHVVPVSEGSWRVYRDVRLAALLDTPRAFASTYAGAAARDEEAWLALLASMRVWLAFEGDRPVGVIALSRDDELPEDEAYLIQMWVSSSARGHGAGDLLVSTVLDSAGEAGYSRVLLDVGEENLPAQRLYERHGFTRTGTTWDNPLYGGIREIGYAVRVDPGCRPSARSGTVDP</sequence>
<evidence type="ECO:0000259" key="3">
    <source>
        <dbReference type="PROSITE" id="PS51186"/>
    </source>
</evidence>
<dbReference type="EMBL" id="AVPL01000051">
    <property type="protein sequence ID" value="KGN40147.1"/>
    <property type="molecule type" value="Genomic_DNA"/>
</dbReference>
<dbReference type="CDD" id="cd04301">
    <property type="entry name" value="NAT_SF"/>
    <property type="match status" value="1"/>
</dbReference>
<proteinExistence type="predicted"/>
<keyword evidence="2" id="KW-0012">Acyltransferase</keyword>
<dbReference type="eggNOG" id="COG0456">
    <property type="taxonomic scope" value="Bacteria"/>
</dbReference>
<dbReference type="STRING" id="1385519.N801_13040"/>
<dbReference type="PANTHER" id="PTHR43877:SF2">
    <property type="entry name" value="AMINOALKYLPHOSPHONATE N-ACETYLTRANSFERASE-RELATED"/>
    <property type="match status" value="1"/>
</dbReference>
<evidence type="ECO:0000313" key="5">
    <source>
        <dbReference type="Proteomes" id="UP000030013"/>
    </source>
</evidence>
<dbReference type="SUPFAM" id="SSF55729">
    <property type="entry name" value="Acyl-CoA N-acyltransferases (Nat)"/>
    <property type="match status" value="1"/>
</dbReference>
<dbReference type="Proteomes" id="UP000030013">
    <property type="component" value="Unassembled WGS sequence"/>
</dbReference>
<evidence type="ECO:0000256" key="1">
    <source>
        <dbReference type="ARBA" id="ARBA00022679"/>
    </source>
</evidence>
<dbReference type="AlphaFoldDB" id="A0A0A0JVQ4"/>
<reference evidence="4 5" key="1">
    <citation type="submission" date="2013-08" db="EMBL/GenBank/DDBJ databases">
        <title>The genome sequence of Knoellia aerolata.</title>
        <authorList>
            <person name="Zhu W."/>
            <person name="Wang G."/>
        </authorList>
    </citation>
    <scope>NUCLEOTIDE SEQUENCE [LARGE SCALE GENOMIC DNA]</scope>
    <source>
        <strain evidence="4 5">DSM 18566</strain>
    </source>
</reference>
<name>A0A0A0JVQ4_9MICO</name>
<dbReference type="OrthoDB" id="9799092at2"/>
<evidence type="ECO:0000313" key="4">
    <source>
        <dbReference type="EMBL" id="KGN40147.1"/>
    </source>
</evidence>
<dbReference type="InterPro" id="IPR000182">
    <property type="entry name" value="GNAT_dom"/>
</dbReference>
<dbReference type="InterPro" id="IPR016181">
    <property type="entry name" value="Acyl_CoA_acyltransferase"/>
</dbReference>
<dbReference type="InterPro" id="IPR050832">
    <property type="entry name" value="Bact_Acetyltransf"/>
</dbReference>
<dbReference type="RefSeq" id="WP_052113136.1">
    <property type="nucleotide sequence ID" value="NZ_AVPL01000051.1"/>
</dbReference>
<accession>A0A0A0JVQ4</accession>
<dbReference type="Pfam" id="PF00583">
    <property type="entry name" value="Acetyltransf_1"/>
    <property type="match status" value="1"/>
</dbReference>
<organism evidence="4 5">
    <name type="scientific">Knoellia aerolata DSM 18566</name>
    <dbReference type="NCBI Taxonomy" id="1385519"/>
    <lineage>
        <taxon>Bacteria</taxon>
        <taxon>Bacillati</taxon>
        <taxon>Actinomycetota</taxon>
        <taxon>Actinomycetes</taxon>
        <taxon>Micrococcales</taxon>
        <taxon>Intrasporangiaceae</taxon>
        <taxon>Knoellia</taxon>
    </lineage>
</organism>
<comment type="caution">
    <text evidence="4">The sequence shown here is derived from an EMBL/GenBank/DDBJ whole genome shotgun (WGS) entry which is preliminary data.</text>
</comment>
<gene>
    <name evidence="4" type="ORF">N801_13040</name>
</gene>
<feature type="domain" description="N-acetyltransferase" evidence="3">
    <location>
        <begin position="23"/>
        <end position="168"/>
    </location>
</feature>
<dbReference type="Gene3D" id="3.40.630.30">
    <property type="match status" value="1"/>
</dbReference>
<dbReference type="PANTHER" id="PTHR43877">
    <property type="entry name" value="AMINOALKYLPHOSPHONATE N-ACETYLTRANSFERASE-RELATED-RELATED"/>
    <property type="match status" value="1"/>
</dbReference>
<keyword evidence="5" id="KW-1185">Reference proteome</keyword>
<protein>
    <recommendedName>
        <fullName evidence="3">N-acetyltransferase domain-containing protein</fullName>
    </recommendedName>
</protein>
<dbReference type="GO" id="GO:0016747">
    <property type="term" value="F:acyltransferase activity, transferring groups other than amino-acyl groups"/>
    <property type="evidence" value="ECO:0007669"/>
    <property type="project" value="InterPro"/>
</dbReference>
<evidence type="ECO:0000256" key="2">
    <source>
        <dbReference type="ARBA" id="ARBA00023315"/>
    </source>
</evidence>